<evidence type="ECO:0000256" key="10">
    <source>
        <dbReference type="HAMAP-Rule" id="MF_00086"/>
    </source>
</evidence>
<keyword evidence="8 10" id="KW-0460">Magnesium</keyword>
<feature type="binding site" evidence="10">
    <location>
        <position position="277"/>
    </location>
    <ligand>
        <name>ATP</name>
        <dbReference type="ChEBI" id="CHEBI:30616"/>
        <note>ligand shared between two neighboring subunits</note>
    </ligand>
</feature>
<evidence type="ECO:0000256" key="12">
    <source>
        <dbReference type="RuleBase" id="RU004462"/>
    </source>
</evidence>
<keyword evidence="5 10" id="KW-0479">Metal-binding</keyword>
<evidence type="ECO:0000313" key="16">
    <source>
        <dbReference type="EMBL" id="MBO7746469.1"/>
    </source>
</evidence>
<feature type="binding site" description="in other chain" evidence="10">
    <location>
        <begin position="245"/>
        <end position="246"/>
    </location>
    <ligand>
        <name>ATP</name>
        <dbReference type="ChEBI" id="CHEBI:30616"/>
        <note>ligand shared between two neighboring subunits</note>
    </ligand>
</feature>
<sequence length="411" mass="44970">MTIKKNHHLFTSESVTEGHPDKMCDQISDGILDAIFEKDPFARVACECCVGLGFVLVTGEITANAFIDYRKVVRDTIRGIGYTRADLGFDADSCAVFIAINEQSPDIAMGVDKALELREGRKSEDEINGIGAGDQGLMFGFACTETKELMPLPISLSHKLAYQLALVRKNGTLPYLRPDGKVQVSVEYEGNRPKRIDTIVISTQHDAEISREQIINDMHAFVISPVVPTVYKDEYTKYFINPTGRFVIGGPAGDSGLTGRKIIADTYGGYARHGGGAFSGKDPTKVDRSAAYAARYVAKNIVAAGLADKCEVQLAYAIGVAYPVSIAVNTFHTGKIGDDMLSQLVRKHFDLRPAGMINMLNLRRPIYQKTAVYGHFGRADLDLPWERTDKAALLNKDAKLIKATRAKRGGT</sequence>
<evidence type="ECO:0000256" key="2">
    <source>
        <dbReference type="ARBA" id="ARBA00009685"/>
    </source>
</evidence>
<feature type="binding site" evidence="10">
    <location>
        <position position="254"/>
    </location>
    <ligand>
        <name>L-methionine</name>
        <dbReference type="ChEBI" id="CHEBI:57844"/>
        <note>ligand shared between two neighboring subunits</note>
    </ligand>
</feature>
<organism evidence="16 17">
    <name type="scientific">Paenibacillus artemisiicola</name>
    <dbReference type="NCBI Taxonomy" id="1172618"/>
    <lineage>
        <taxon>Bacteria</taxon>
        <taxon>Bacillati</taxon>
        <taxon>Bacillota</taxon>
        <taxon>Bacilli</taxon>
        <taxon>Bacillales</taxon>
        <taxon>Paenibacillaceae</taxon>
        <taxon>Paenibacillus</taxon>
    </lineage>
</organism>
<dbReference type="InterPro" id="IPR022629">
    <property type="entry name" value="S-AdoMet_synt_central"/>
</dbReference>
<feature type="domain" description="S-adenosylmethionine synthetase C-terminal" evidence="15">
    <location>
        <begin position="248"/>
        <end position="387"/>
    </location>
</feature>
<dbReference type="InterPro" id="IPR022631">
    <property type="entry name" value="ADOMET_SYNTHASE_CS"/>
</dbReference>
<comment type="similarity">
    <text evidence="2 10 12">Belongs to the AdoMet synthase family.</text>
</comment>
<feature type="binding site" evidence="10">
    <location>
        <position position="281"/>
    </location>
    <ligand>
        <name>ATP</name>
        <dbReference type="ChEBI" id="CHEBI:30616"/>
        <note>ligand shared between two neighboring subunits</note>
    </ligand>
</feature>
<comment type="pathway">
    <text evidence="1 10">Amino-acid biosynthesis; S-adenosyl-L-methionine biosynthesis; S-adenosyl-L-methionine from L-methionine: step 1/1.</text>
</comment>
<evidence type="ECO:0000259" key="13">
    <source>
        <dbReference type="Pfam" id="PF00438"/>
    </source>
</evidence>
<keyword evidence="9 10" id="KW-0630">Potassium</keyword>
<dbReference type="Gene3D" id="3.30.300.10">
    <property type="match status" value="3"/>
</dbReference>
<feature type="binding site" description="in other chain" evidence="10">
    <location>
        <position position="103"/>
    </location>
    <ligand>
        <name>L-methionine</name>
        <dbReference type="ChEBI" id="CHEBI:57844"/>
        <note>ligand shared between two neighboring subunits</note>
    </ligand>
</feature>
<proteinExistence type="inferred from homology"/>
<dbReference type="InterPro" id="IPR022630">
    <property type="entry name" value="S-AdoMet_synt_C"/>
</dbReference>
<evidence type="ECO:0000256" key="9">
    <source>
        <dbReference type="ARBA" id="ARBA00022958"/>
    </source>
</evidence>
<evidence type="ECO:0000256" key="11">
    <source>
        <dbReference type="RuleBase" id="RU000542"/>
    </source>
</evidence>
<feature type="binding site" description="in other chain" evidence="10">
    <location>
        <position position="285"/>
    </location>
    <ligand>
        <name>L-methionine</name>
        <dbReference type="ChEBI" id="CHEBI:57844"/>
        <note>ligand shared between two neighboring subunits</note>
    </ligand>
</feature>
<name>A0ABS3WDR9_9BACL</name>
<feature type="binding site" evidence="10">
    <location>
        <position position="254"/>
    </location>
    <ligand>
        <name>ATP</name>
        <dbReference type="ChEBI" id="CHEBI:30616"/>
        <note>ligand shared between two neighboring subunits</note>
    </ligand>
</feature>
<comment type="caution">
    <text evidence="16">The sequence shown here is derived from an EMBL/GenBank/DDBJ whole genome shotgun (WGS) entry which is preliminary data.</text>
</comment>
<reference evidence="16 17" key="1">
    <citation type="submission" date="2021-03" db="EMBL/GenBank/DDBJ databases">
        <title>Paenibacillus artemisicola MWE-103 whole genome sequence.</title>
        <authorList>
            <person name="Ham Y.J."/>
        </authorList>
    </citation>
    <scope>NUCLEOTIDE SEQUENCE [LARGE SCALE GENOMIC DNA]</scope>
    <source>
        <strain evidence="16 17">MWE-103</strain>
    </source>
</reference>
<dbReference type="Pfam" id="PF02772">
    <property type="entry name" value="S-AdoMet_synt_M"/>
    <property type="match status" value="1"/>
</dbReference>
<dbReference type="InterPro" id="IPR022628">
    <property type="entry name" value="S-AdoMet_synt_N"/>
</dbReference>
<evidence type="ECO:0000256" key="8">
    <source>
        <dbReference type="ARBA" id="ARBA00022842"/>
    </source>
</evidence>
<evidence type="ECO:0000256" key="6">
    <source>
        <dbReference type="ARBA" id="ARBA00022741"/>
    </source>
</evidence>
<evidence type="ECO:0000256" key="7">
    <source>
        <dbReference type="ARBA" id="ARBA00022840"/>
    </source>
</evidence>
<dbReference type="Pfam" id="PF00438">
    <property type="entry name" value="S-AdoMet_synt_N"/>
    <property type="match status" value="1"/>
</dbReference>
<keyword evidence="17" id="KW-1185">Reference proteome</keyword>
<evidence type="ECO:0000256" key="3">
    <source>
        <dbReference type="ARBA" id="ARBA00022563"/>
    </source>
</evidence>
<evidence type="ECO:0000256" key="1">
    <source>
        <dbReference type="ARBA" id="ARBA00005224"/>
    </source>
</evidence>
<dbReference type="PIRSF" id="PIRSF000497">
    <property type="entry name" value="MAT"/>
    <property type="match status" value="1"/>
</dbReference>
<accession>A0ABS3WDR9</accession>
<keyword evidence="4 10" id="KW-0808">Transferase</keyword>
<dbReference type="EC" id="2.5.1.6" evidence="10"/>
<keyword evidence="10" id="KW-0963">Cytoplasm</keyword>
<feature type="domain" description="S-adenosylmethionine synthetase central" evidence="14">
    <location>
        <begin position="130"/>
        <end position="246"/>
    </location>
</feature>
<dbReference type="PROSITE" id="PS00376">
    <property type="entry name" value="ADOMET_SYNTHASE_1"/>
    <property type="match status" value="1"/>
</dbReference>
<protein>
    <recommendedName>
        <fullName evidence="10">S-adenosylmethionine synthase</fullName>
        <shortName evidence="10">AdoMet synthase</shortName>
        <ecNumber evidence="10">2.5.1.6</ecNumber>
    </recommendedName>
    <alternativeName>
        <fullName evidence="10">MAT</fullName>
    </alternativeName>
    <alternativeName>
        <fullName evidence="10">Methionine adenosyltransferase</fullName>
    </alternativeName>
</protein>
<feature type="binding site" evidence="10">
    <location>
        <position position="47"/>
    </location>
    <ligand>
        <name>K(+)</name>
        <dbReference type="ChEBI" id="CHEBI:29103"/>
    </ligand>
</feature>
<feature type="binding site" description="in other chain" evidence="10">
    <location>
        <position position="19"/>
    </location>
    <ligand>
        <name>ATP</name>
        <dbReference type="ChEBI" id="CHEBI:30616"/>
        <note>ligand shared between two neighboring subunits</note>
    </ligand>
</feature>
<keyword evidence="3 10" id="KW-0554">One-carbon metabolism</keyword>
<comment type="function">
    <text evidence="10">Catalyzes the formation of S-adenosylmethionine (AdoMet) from methionine and ATP. The overall synthetic reaction is composed of two sequential steps, AdoMet formation and the subsequent tripolyphosphate hydrolysis which occurs prior to release of AdoMet from the enzyme.</text>
</comment>
<keyword evidence="7 10" id="KW-0067">ATP-binding</keyword>
<comment type="subcellular location">
    <subcellularLocation>
        <location evidence="10 11">Cytoplasm</location>
    </subcellularLocation>
</comment>
<feature type="region of interest" description="Flexible loop" evidence="10">
    <location>
        <begin position="103"/>
        <end position="113"/>
    </location>
</feature>
<evidence type="ECO:0000256" key="4">
    <source>
        <dbReference type="ARBA" id="ARBA00022679"/>
    </source>
</evidence>
<dbReference type="InterPro" id="IPR022636">
    <property type="entry name" value="S-AdoMet_synthetase_sfam"/>
</dbReference>
<evidence type="ECO:0000256" key="5">
    <source>
        <dbReference type="ARBA" id="ARBA00022723"/>
    </source>
</evidence>
<feature type="binding site" evidence="10">
    <location>
        <position position="21"/>
    </location>
    <ligand>
        <name>Mg(2+)</name>
        <dbReference type="ChEBI" id="CHEBI:18420"/>
    </ligand>
</feature>
<dbReference type="HAMAP" id="MF_00086">
    <property type="entry name" value="S_AdoMet_synth1"/>
    <property type="match status" value="1"/>
</dbReference>
<feature type="binding site" description="in other chain" evidence="10">
    <location>
        <position position="60"/>
    </location>
    <ligand>
        <name>L-methionine</name>
        <dbReference type="ChEBI" id="CHEBI:57844"/>
        <note>ligand shared between two neighboring subunits</note>
    </ligand>
</feature>
<evidence type="ECO:0000259" key="14">
    <source>
        <dbReference type="Pfam" id="PF02772"/>
    </source>
</evidence>
<comment type="cofactor">
    <cofactor evidence="10">
        <name>Mg(2+)</name>
        <dbReference type="ChEBI" id="CHEBI:18420"/>
    </cofactor>
    <text evidence="10">Binds 2 divalent ions per subunit.</text>
</comment>
<dbReference type="Proteomes" id="UP000670947">
    <property type="component" value="Unassembled WGS sequence"/>
</dbReference>
<comment type="subunit">
    <text evidence="10">Homotetramer; dimer of dimers.</text>
</comment>
<dbReference type="PANTHER" id="PTHR11964">
    <property type="entry name" value="S-ADENOSYLMETHIONINE SYNTHETASE"/>
    <property type="match status" value="1"/>
</dbReference>
<keyword evidence="6 10" id="KW-0547">Nucleotide-binding</keyword>
<feature type="domain" description="S-adenosylmethionine synthetase N-terminal" evidence="13">
    <location>
        <begin position="8"/>
        <end position="105"/>
    </location>
</feature>
<dbReference type="GO" id="GO:0004478">
    <property type="term" value="F:methionine adenosyltransferase activity"/>
    <property type="evidence" value="ECO:0007669"/>
    <property type="project" value="UniProtKB-EC"/>
</dbReference>
<dbReference type="SUPFAM" id="SSF55973">
    <property type="entry name" value="S-adenosylmethionine synthetase"/>
    <property type="match status" value="3"/>
</dbReference>
<dbReference type="EMBL" id="JAGGDJ010000018">
    <property type="protein sequence ID" value="MBO7746469.1"/>
    <property type="molecule type" value="Genomic_DNA"/>
</dbReference>
<feature type="binding site" description="in other chain" evidence="10">
    <location>
        <begin position="179"/>
        <end position="181"/>
    </location>
    <ligand>
        <name>ATP</name>
        <dbReference type="ChEBI" id="CHEBI:30616"/>
        <note>ligand shared between two neighboring subunits</note>
    </ligand>
</feature>
<dbReference type="PROSITE" id="PS00377">
    <property type="entry name" value="ADOMET_SYNTHASE_2"/>
    <property type="match status" value="1"/>
</dbReference>
<comment type="cofactor">
    <cofactor evidence="10">
        <name>K(+)</name>
        <dbReference type="ChEBI" id="CHEBI:29103"/>
    </cofactor>
    <text evidence="10">Binds 1 potassium ion per subunit.</text>
</comment>
<evidence type="ECO:0000313" key="17">
    <source>
        <dbReference type="Proteomes" id="UP000670947"/>
    </source>
</evidence>
<dbReference type="InterPro" id="IPR002133">
    <property type="entry name" value="S-AdoMet_synthetase"/>
</dbReference>
<gene>
    <name evidence="10 16" type="primary">metK</name>
    <name evidence="16" type="ORF">I8J29_19835</name>
</gene>
<evidence type="ECO:0000259" key="15">
    <source>
        <dbReference type="Pfam" id="PF02773"/>
    </source>
</evidence>
<dbReference type="CDD" id="cd18079">
    <property type="entry name" value="S-AdoMet_synt"/>
    <property type="match status" value="1"/>
</dbReference>
<comment type="catalytic activity">
    <reaction evidence="10">
        <text>L-methionine + ATP + H2O = S-adenosyl-L-methionine + phosphate + diphosphate</text>
        <dbReference type="Rhea" id="RHEA:21080"/>
        <dbReference type="ChEBI" id="CHEBI:15377"/>
        <dbReference type="ChEBI" id="CHEBI:30616"/>
        <dbReference type="ChEBI" id="CHEBI:33019"/>
        <dbReference type="ChEBI" id="CHEBI:43474"/>
        <dbReference type="ChEBI" id="CHEBI:57844"/>
        <dbReference type="ChEBI" id="CHEBI:59789"/>
        <dbReference type="EC" id="2.5.1.6"/>
    </reaction>
</comment>
<feature type="binding site" description="in other chain" evidence="10">
    <location>
        <begin position="260"/>
        <end position="261"/>
    </location>
    <ligand>
        <name>ATP</name>
        <dbReference type="ChEBI" id="CHEBI:30616"/>
        <note>ligand shared between two neighboring subunits</note>
    </ligand>
</feature>
<dbReference type="NCBIfam" id="TIGR01034">
    <property type="entry name" value="metK"/>
    <property type="match status" value="1"/>
</dbReference>
<dbReference type="Pfam" id="PF02773">
    <property type="entry name" value="S-AdoMet_synt_C"/>
    <property type="match status" value="1"/>
</dbReference>